<proteinExistence type="predicted"/>
<gene>
    <name evidence="1" type="ORF">AVDCRST_MAG64-3980</name>
</gene>
<dbReference type="AlphaFoldDB" id="A0A6J4QA71"/>
<feature type="non-terminal residue" evidence="1">
    <location>
        <position position="38"/>
    </location>
</feature>
<sequence length="38" mass="4055">DPAGARGTAWCRRTPLVRYDAGRCSAACSPSHRPGQLL</sequence>
<organism evidence="1">
    <name type="scientific">uncultured Phycisphaerae bacterium</name>
    <dbReference type="NCBI Taxonomy" id="904963"/>
    <lineage>
        <taxon>Bacteria</taxon>
        <taxon>Pseudomonadati</taxon>
        <taxon>Planctomycetota</taxon>
        <taxon>Phycisphaerae</taxon>
        <taxon>environmental samples</taxon>
    </lineage>
</organism>
<feature type="non-terminal residue" evidence="1">
    <location>
        <position position="1"/>
    </location>
</feature>
<dbReference type="EMBL" id="CADCUQ010000918">
    <property type="protein sequence ID" value="CAA9438266.1"/>
    <property type="molecule type" value="Genomic_DNA"/>
</dbReference>
<accession>A0A6J4QA71</accession>
<reference evidence="1" key="1">
    <citation type="submission" date="2020-02" db="EMBL/GenBank/DDBJ databases">
        <authorList>
            <person name="Meier V. D."/>
        </authorList>
    </citation>
    <scope>NUCLEOTIDE SEQUENCE</scope>
    <source>
        <strain evidence="1">AVDCRST_MAG64</strain>
    </source>
</reference>
<evidence type="ECO:0000313" key="1">
    <source>
        <dbReference type="EMBL" id="CAA9438266.1"/>
    </source>
</evidence>
<name>A0A6J4QA71_9BACT</name>
<protein>
    <submittedName>
        <fullName evidence="1">Uncharacterized protein</fullName>
    </submittedName>
</protein>